<proteinExistence type="predicted"/>
<dbReference type="Pfam" id="PF06812">
    <property type="entry name" value="ImpA_N"/>
    <property type="match status" value="1"/>
</dbReference>
<dbReference type="PANTHER" id="PTHR37024">
    <property type="entry name" value="TYPE VI SECRETION SYSTEM DUF2094 AND IMPA-RELATED DOMAIN PROTEIN"/>
    <property type="match status" value="1"/>
</dbReference>
<evidence type="ECO:0000313" key="2">
    <source>
        <dbReference type="EMBL" id="KHJ68457.1"/>
    </source>
</evidence>
<dbReference type="EMBL" id="JTJJ01000031">
    <property type="protein sequence ID" value="KHJ68457.1"/>
    <property type="molecule type" value="Genomic_DNA"/>
</dbReference>
<accession>A0A0B1RB68</accession>
<name>A0A0B1RB68_9GAMM</name>
<organism evidence="2 3">
    <name type="scientific">Pantoea rodasii</name>
    <dbReference type="NCBI Taxonomy" id="1076549"/>
    <lineage>
        <taxon>Bacteria</taxon>
        <taxon>Pseudomonadati</taxon>
        <taxon>Pseudomonadota</taxon>
        <taxon>Gammaproteobacteria</taxon>
        <taxon>Enterobacterales</taxon>
        <taxon>Erwiniaceae</taxon>
        <taxon>Pantoea</taxon>
    </lineage>
</organism>
<comment type="caution">
    <text evidence="2">The sequence shown here is derived from an EMBL/GenBank/DDBJ whole genome shotgun (WGS) entry which is preliminary data.</text>
</comment>
<dbReference type="InterPro" id="IPR010657">
    <property type="entry name" value="ImpA_N"/>
</dbReference>
<gene>
    <name evidence="2" type="ORF">QU24_09125</name>
</gene>
<feature type="domain" description="ImpA N-terminal" evidence="1">
    <location>
        <begin position="34"/>
        <end position="138"/>
    </location>
</feature>
<evidence type="ECO:0000259" key="1">
    <source>
        <dbReference type="Pfam" id="PF06812"/>
    </source>
</evidence>
<dbReference type="InterPro" id="IPR017739">
    <property type="entry name" value="T6SS-assoc_VCA0119"/>
</dbReference>
<dbReference type="NCBIfam" id="TIGR03362">
    <property type="entry name" value="VI_chp_7"/>
    <property type="match status" value="1"/>
</dbReference>
<reference evidence="2 3" key="1">
    <citation type="submission" date="2014-11" db="EMBL/GenBank/DDBJ databases">
        <title>Genome sequencing of Pantoea rodasii ND03.</title>
        <authorList>
            <person name="Muhamad Yunos N.Y."/>
            <person name="Chan K.-G."/>
        </authorList>
    </citation>
    <scope>NUCLEOTIDE SEQUENCE [LARGE SCALE GENOMIC DNA]</scope>
    <source>
        <strain evidence="2 3">ND03</strain>
    </source>
</reference>
<dbReference type="Pfam" id="PF16989">
    <property type="entry name" value="T6SS_VasJ"/>
    <property type="match status" value="1"/>
</dbReference>
<evidence type="ECO:0000313" key="3">
    <source>
        <dbReference type="Proteomes" id="UP000030853"/>
    </source>
</evidence>
<dbReference type="AlphaFoldDB" id="A0A0B1RB68"/>
<dbReference type="Proteomes" id="UP000030853">
    <property type="component" value="Unassembled WGS sequence"/>
</dbReference>
<dbReference type="RefSeq" id="WP_039330300.1">
    <property type="nucleotide sequence ID" value="NZ_JTJJ01000031.1"/>
</dbReference>
<protein>
    <submittedName>
        <fullName evidence="2">Type VI secretion protein</fullName>
    </submittedName>
</protein>
<dbReference type="PANTHER" id="PTHR37024:SF5">
    <property type="entry name" value="IMPA N-TERMINAL DOMAIN-CONTAINING PROTEIN"/>
    <property type="match status" value="1"/>
</dbReference>
<sequence>MTATLNALINACGADADSLKDAALRHLEDWAGWLSPVSGESLTGEDPTYNEQFQQIREEVNKLSGVDTALISSLSEALLTSISKDLRVLTFYLWSRLHQDGERGLAEGLELLAGMLHHFGDALHPHRARSRLAALTWLGSTRVTDSLSLWPEADLTLTRRICGALLLVHDALHEEERPLLSPLLQALEVRLAQNGGADSVVPQNSSGQPVAESAAVHLTPVATGQALMDQAKLLAKYLREQPEGWLAAHHLMKSVRWDTITRLPALYDSGNTRLKSPKPDSLSMLKRLYLQQSWMELLELTDSLFAQGVNHLWFDLQWYAFEAHSRLQSGHPVNSILQQDLRGLLSRVPGLETLCFDDGTPFADEVTRSWIAQSVMSETGMWDSEPSLPVNAHDDDILALESEALERADSDGLDAALSWLQARPGVISAREQWLVRLLMARLCEQCGRSEMALHLLDELNQHGERMTLAQWSPEFMFEVRARRLKLLRGKAARSESDKQRLQPEMDALLSGLIALDPSRAAVLCS</sequence>